<name>A0A7K1SUG2_9SPHI</name>
<evidence type="ECO:0000313" key="5">
    <source>
        <dbReference type="Proteomes" id="UP000462014"/>
    </source>
</evidence>
<sequence length="325" mass="35667">MKRDRLFTGLFLLGIGILFLLDNFNVINFHWGNIIRLWPLFLILSGVNMVFSHQNSGSATAVKVAVFIAVFALVVYRGAMPADSHFWNNHFNNNAFFNDDSSDDDDDHEGKGVTKLEGNSTYQEPYSPQVKVATLNIRGGGATYILQDTTAELFSAATHELSGKFVFNTLATDSGKTINFNTRSSRHSINWDSDKGNKATIKLNTNPEWNIDVASGASKMNLDLSKFKIRNLHVKGGATSMDVKLGEPVNNMLVDISTGVSEVNISVPKDAACHINSKTGLSSKNFDGFESKSDSQYETAGFAAAPKKIYLNLKGGISDFSVKRY</sequence>
<feature type="domain" description="LiaI-LiaF-like transmembrane region" evidence="3">
    <location>
        <begin position="6"/>
        <end position="50"/>
    </location>
</feature>
<organism evidence="4 5">
    <name type="scientific">Mucilaginibacter arboris</name>
    <dbReference type="NCBI Taxonomy" id="2682090"/>
    <lineage>
        <taxon>Bacteria</taxon>
        <taxon>Pseudomonadati</taxon>
        <taxon>Bacteroidota</taxon>
        <taxon>Sphingobacteriia</taxon>
        <taxon>Sphingobacteriales</taxon>
        <taxon>Sphingobacteriaceae</taxon>
        <taxon>Mucilaginibacter</taxon>
    </lineage>
</organism>
<evidence type="ECO:0000256" key="1">
    <source>
        <dbReference type="SAM" id="MobiDB-lite"/>
    </source>
</evidence>
<feature type="transmembrane region" description="Helical" evidence="2">
    <location>
        <begin position="34"/>
        <end position="51"/>
    </location>
</feature>
<keyword evidence="2" id="KW-0472">Membrane</keyword>
<keyword evidence="2" id="KW-0812">Transmembrane</keyword>
<dbReference type="AlphaFoldDB" id="A0A7K1SUG2"/>
<feature type="transmembrane region" description="Helical" evidence="2">
    <location>
        <begin position="6"/>
        <end position="27"/>
    </location>
</feature>
<gene>
    <name evidence="4" type="ORF">GO621_05370</name>
</gene>
<keyword evidence="5" id="KW-1185">Reference proteome</keyword>
<evidence type="ECO:0000256" key="2">
    <source>
        <dbReference type="SAM" id="Phobius"/>
    </source>
</evidence>
<dbReference type="EMBL" id="WPIK01000004">
    <property type="protein sequence ID" value="MVN20965.1"/>
    <property type="molecule type" value="Genomic_DNA"/>
</dbReference>
<evidence type="ECO:0000313" key="4">
    <source>
        <dbReference type="EMBL" id="MVN20965.1"/>
    </source>
</evidence>
<dbReference type="Pfam" id="PF18917">
    <property type="entry name" value="LiaI-LiaF-like_TM1"/>
    <property type="match status" value="1"/>
</dbReference>
<accession>A0A7K1SUG2</accession>
<feature type="region of interest" description="Disordered" evidence="1">
    <location>
        <begin position="101"/>
        <end position="121"/>
    </location>
</feature>
<reference evidence="4 5" key="1">
    <citation type="submission" date="2019-12" db="EMBL/GenBank/DDBJ databases">
        <title>Mucilaginibacter sp. HMF7410 genome sequencing and assembly.</title>
        <authorList>
            <person name="Kang H."/>
            <person name="Cha I."/>
            <person name="Kim H."/>
            <person name="Joh K."/>
        </authorList>
    </citation>
    <scope>NUCLEOTIDE SEQUENCE [LARGE SCALE GENOMIC DNA]</scope>
    <source>
        <strain evidence="4 5">HMF7410</strain>
    </source>
</reference>
<comment type="caution">
    <text evidence="4">The sequence shown here is derived from an EMBL/GenBank/DDBJ whole genome shotgun (WGS) entry which is preliminary data.</text>
</comment>
<dbReference type="InterPro" id="IPR043726">
    <property type="entry name" value="LiaI-LiaF-like_TM1"/>
</dbReference>
<keyword evidence="2" id="KW-1133">Transmembrane helix</keyword>
<dbReference type="Proteomes" id="UP000462014">
    <property type="component" value="Unassembled WGS sequence"/>
</dbReference>
<evidence type="ECO:0000259" key="3">
    <source>
        <dbReference type="Pfam" id="PF18917"/>
    </source>
</evidence>
<feature type="transmembrane region" description="Helical" evidence="2">
    <location>
        <begin position="57"/>
        <end position="76"/>
    </location>
</feature>
<dbReference type="RefSeq" id="WP_157564918.1">
    <property type="nucleotide sequence ID" value="NZ_WPIK01000004.1"/>
</dbReference>
<proteinExistence type="predicted"/>
<protein>
    <recommendedName>
        <fullName evidence="3">LiaI-LiaF-like transmembrane region domain-containing protein</fullName>
    </recommendedName>
</protein>